<comment type="caution">
    <text evidence="1">The sequence shown here is derived from an EMBL/GenBank/DDBJ whole genome shotgun (WGS) entry which is preliminary data.</text>
</comment>
<keyword evidence="2" id="KW-1185">Reference proteome</keyword>
<accession>A0A179D4U0</accession>
<dbReference type="RefSeq" id="WP_068670339.1">
    <property type="nucleotide sequence ID" value="NZ_LWLG01000007.1"/>
</dbReference>
<gene>
    <name evidence="1" type="ORF">TDIS_1195</name>
</gene>
<sequence>MSVIFDDFDDDHYAKRPSWREIDRLRDRSLHARLREKRERETAQKSINRSSWLKEKYLKEVEKLFAGKKGKPEHEKALKRLKNAYGTQRFTKVAREYVKAYGLPEDWNTLLLLLEAGDEAIVCEAMETLAKVAPEKGPLERQGFQAKVRTLSLMSENEKIKRTARKVLEELSA</sequence>
<name>A0A179D4U0_9BACT</name>
<reference evidence="1 2" key="1">
    <citation type="submission" date="2016-04" db="EMBL/GenBank/DDBJ databases">
        <title>Genome analysis of Thermosulfurimonas dismutans, the first thermophilic sulfur-disproportionating bacterium of the phylum Thermodesulfobacteria.</title>
        <authorList>
            <person name="Mardanov A.V."/>
            <person name="Beletsky A.V."/>
            <person name="Kadnikov V.V."/>
            <person name="Slobodkin A.I."/>
            <person name="Ravin N.V."/>
        </authorList>
    </citation>
    <scope>NUCLEOTIDE SEQUENCE [LARGE SCALE GENOMIC DNA]</scope>
    <source>
        <strain evidence="1 2">S95</strain>
    </source>
</reference>
<dbReference type="AlphaFoldDB" id="A0A179D4U0"/>
<protein>
    <submittedName>
        <fullName evidence="1">Uncharacterized protein</fullName>
    </submittedName>
</protein>
<organism evidence="1 2">
    <name type="scientific">Thermosulfurimonas dismutans</name>
    <dbReference type="NCBI Taxonomy" id="999894"/>
    <lineage>
        <taxon>Bacteria</taxon>
        <taxon>Pseudomonadati</taxon>
        <taxon>Thermodesulfobacteriota</taxon>
        <taxon>Thermodesulfobacteria</taxon>
        <taxon>Thermodesulfobacteriales</taxon>
        <taxon>Thermodesulfobacteriaceae</taxon>
        <taxon>Thermosulfurimonas</taxon>
    </lineage>
</organism>
<proteinExistence type="predicted"/>
<evidence type="ECO:0000313" key="1">
    <source>
        <dbReference type="EMBL" id="OAQ20739.1"/>
    </source>
</evidence>
<dbReference type="Proteomes" id="UP000078390">
    <property type="component" value="Unassembled WGS sequence"/>
</dbReference>
<dbReference type="OrthoDB" id="9785617at2"/>
<dbReference type="STRING" id="999894.TDIS_1195"/>
<evidence type="ECO:0000313" key="2">
    <source>
        <dbReference type="Proteomes" id="UP000078390"/>
    </source>
</evidence>
<dbReference type="EMBL" id="LWLG01000007">
    <property type="protein sequence ID" value="OAQ20739.1"/>
    <property type="molecule type" value="Genomic_DNA"/>
</dbReference>